<sequence length="177" mass="18527">MTRSNISATGIHRKLSVTIRHVLGTSIPLGRLPPRPIANVNTLGNVTPTHSSTVQSRPPISPFASRQSIAQSMRAPLSSKTATASTFACNTASASALSMFTATSRHTDSPRLLWTLARSVTRFRESGLAPASISRFTPDASPASTASISCAFKGEAMGRCVLGNGCCVNDTTPVKNG</sequence>
<evidence type="ECO:0000313" key="1">
    <source>
        <dbReference type="EMBL" id="KXS14687.1"/>
    </source>
</evidence>
<accession>A0A139AD35</accession>
<reference evidence="1 2" key="1">
    <citation type="journal article" date="2015" name="Genome Biol. Evol.">
        <title>Phylogenomic analyses indicate that early fungi evolved digesting cell walls of algal ancestors of land plants.</title>
        <authorList>
            <person name="Chang Y."/>
            <person name="Wang S."/>
            <person name="Sekimoto S."/>
            <person name="Aerts A.L."/>
            <person name="Choi C."/>
            <person name="Clum A."/>
            <person name="LaButti K.M."/>
            <person name="Lindquist E.A."/>
            <person name="Yee Ngan C."/>
            <person name="Ohm R.A."/>
            <person name="Salamov A.A."/>
            <person name="Grigoriev I.V."/>
            <person name="Spatafora J.W."/>
            <person name="Berbee M.L."/>
        </authorList>
    </citation>
    <scope>NUCLEOTIDE SEQUENCE [LARGE SCALE GENOMIC DNA]</scope>
    <source>
        <strain evidence="1 2">JEL478</strain>
    </source>
</reference>
<dbReference type="EMBL" id="KQ965767">
    <property type="protein sequence ID" value="KXS14687.1"/>
    <property type="molecule type" value="Genomic_DNA"/>
</dbReference>
<protein>
    <submittedName>
        <fullName evidence="1">Uncharacterized protein</fullName>
    </submittedName>
</protein>
<gene>
    <name evidence="1" type="ORF">M427DRAFT_57348</name>
</gene>
<organism evidence="1 2">
    <name type="scientific">Gonapodya prolifera (strain JEL478)</name>
    <name type="common">Monoblepharis prolifera</name>
    <dbReference type="NCBI Taxonomy" id="1344416"/>
    <lineage>
        <taxon>Eukaryota</taxon>
        <taxon>Fungi</taxon>
        <taxon>Fungi incertae sedis</taxon>
        <taxon>Chytridiomycota</taxon>
        <taxon>Chytridiomycota incertae sedis</taxon>
        <taxon>Monoblepharidomycetes</taxon>
        <taxon>Monoblepharidales</taxon>
        <taxon>Gonapodyaceae</taxon>
        <taxon>Gonapodya</taxon>
    </lineage>
</organism>
<evidence type="ECO:0000313" key="2">
    <source>
        <dbReference type="Proteomes" id="UP000070544"/>
    </source>
</evidence>
<name>A0A139AD35_GONPJ</name>
<dbReference type="Proteomes" id="UP000070544">
    <property type="component" value="Unassembled WGS sequence"/>
</dbReference>
<dbReference type="AlphaFoldDB" id="A0A139AD35"/>
<keyword evidence="2" id="KW-1185">Reference proteome</keyword>
<proteinExistence type="predicted"/>